<dbReference type="InterPro" id="IPR036388">
    <property type="entry name" value="WH-like_DNA-bd_sf"/>
</dbReference>
<proteinExistence type="predicted"/>
<dbReference type="InterPro" id="IPR039422">
    <property type="entry name" value="MarR/SlyA-like"/>
</dbReference>
<protein>
    <submittedName>
        <fullName evidence="2">MarR family transcriptional regulator</fullName>
    </submittedName>
</protein>
<comment type="caution">
    <text evidence="2">The sequence shown here is derived from an EMBL/GenBank/DDBJ whole genome shotgun (WGS) entry which is preliminary data.</text>
</comment>
<feature type="domain" description="HTH marR-type" evidence="1">
    <location>
        <begin position="22"/>
        <end position="156"/>
    </location>
</feature>
<dbReference type="RefSeq" id="WP_191723397.1">
    <property type="nucleotide sequence ID" value="NZ_JACSQK010000005.1"/>
</dbReference>
<dbReference type="Proteomes" id="UP000634919">
    <property type="component" value="Unassembled WGS sequence"/>
</dbReference>
<dbReference type="Gene3D" id="1.10.10.10">
    <property type="entry name" value="Winged helix-like DNA-binding domain superfamily/Winged helix DNA-binding domain"/>
    <property type="match status" value="1"/>
</dbReference>
<dbReference type="SMART" id="SM00347">
    <property type="entry name" value="HTH_MARR"/>
    <property type="match status" value="1"/>
</dbReference>
<dbReference type="PROSITE" id="PS50995">
    <property type="entry name" value="HTH_MARR_2"/>
    <property type="match status" value="1"/>
</dbReference>
<keyword evidence="3" id="KW-1185">Reference proteome</keyword>
<evidence type="ECO:0000313" key="3">
    <source>
        <dbReference type="Proteomes" id="UP000634919"/>
    </source>
</evidence>
<reference evidence="2 3" key="1">
    <citation type="submission" date="2020-08" db="EMBL/GenBank/DDBJ databases">
        <title>A Genomic Blueprint of the Chicken Gut Microbiome.</title>
        <authorList>
            <person name="Gilroy R."/>
            <person name="Ravi A."/>
            <person name="Getino M."/>
            <person name="Pursley I."/>
            <person name="Horton D.L."/>
            <person name="Alikhan N.-F."/>
            <person name="Baker D."/>
            <person name="Gharbi K."/>
            <person name="Hall N."/>
            <person name="Watson M."/>
            <person name="Adriaenssens E.M."/>
            <person name="Foster-Nyarko E."/>
            <person name="Jarju S."/>
            <person name="Secka A."/>
            <person name="Antonio M."/>
            <person name="Oren A."/>
            <person name="Chaudhuri R."/>
            <person name="La Ragione R.M."/>
            <person name="Hildebrand F."/>
            <person name="Pallen M.J."/>
        </authorList>
    </citation>
    <scope>NUCLEOTIDE SEQUENCE [LARGE SCALE GENOMIC DNA]</scope>
    <source>
        <strain evidence="2 3">Sa2CVA6</strain>
    </source>
</reference>
<dbReference type="InterPro" id="IPR000835">
    <property type="entry name" value="HTH_MarR-typ"/>
</dbReference>
<evidence type="ECO:0000313" key="2">
    <source>
        <dbReference type="EMBL" id="MBD7960995.1"/>
    </source>
</evidence>
<name>A0ABR8SBZ5_9BURK</name>
<dbReference type="SUPFAM" id="SSF46785">
    <property type="entry name" value="Winged helix' DNA-binding domain"/>
    <property type="match status" value="1"/>
</dbReference>
<dbReference type="InterPro" id="IPR036390">
    <property type="entry name" value="WH_DNA-bd_sf"/>
</dbReference>
<gene>
    <name evidence="2" type="ORF">H9646_10900</name>
</gene>
<sequence length="165" mass="17721">MVTLAPKPPTAAEPAAAPPQDVRCTCFMVRSLSRKISQLYDDTLAPSGLKGTQFSLLSQARTRRGQAPLTVTALAAVLNTDRTTMTRNLRTLEQAGLIALQAGSDARSRCVVVTVQGEAAFRQALGLWKQAQVQVRQMCGTDQIAALEQLVHQLLPRLATVPEAA</sequence>
<accession>A0ABR8SBZ5</accession>
<dbReference type="PANTHER" id="PTHR33164">
    <property type="entry name" value="TRANSCRIPTIONAL REGULATOR, MARR FAMILY"/>
    <property type="match status" value="1"/>
</dbReference>
<dbReference type="Pfam" id="PF12840">
    <property type="entry name" value="HTH_20"/>
    <property type="match status" value="1"/>
</dbReference>
<dbReference type="PANTHER" id="PTHR33164:SF105">
    <property type="entry name" value="TRANSCRIPTIONAL REPRESSOR PROTEIN-RELATED"/>
    <property type="match status" value="1"/>
</dbReference>
<organism evidence="2 3">
    <name type="scientific">Comamonas avium</name>
    <dbReference type="NCBI Taxonomy" id="2762231"/>
    <lineage>
        <taxon>Bacteria</taxon>
        <taxon>Pseudomonadati</taxon>
        <taxon>Pseudomonadota</taxon>
        <taxon>Betaproteobacteria</taxon>
        <taxon>Burkholderiales</taxon>
        <taxon>Comamonadaceae</taxon>
        <taxon>Comamonas</taxon>
    </lineage>
</organism>
<dbReference type="EMBL" id="JACSQK010000005">
    <property type="protein sequence ID" value="MBD7960995.1"/>
    <property type="molecule type" value="Genomic_DNA"/>
</dbReference>
<evidence type="ECO:0000259" key="1">
    <source>
        <dbReference type="PROSITE" id="PS50995"/>
    </source>
</evidence>